<gene>
    <name evidence="1" type="ORF">NMN56_040530</name>
</gene>
<organism evidence="1 2">
    <name type="scientific">Streptomyces iconiensis</name>
    <dbReference type="NCBI Taxonomy" id="1384038"/>
    <lineage>
        <taxon>Bacteria</taxon>
        <taxon>Bacillati</taxon>
        <taxon>Actinomycetota</taxon>
        <taxon>Actinomycetes</taxon>
        <taxon>Kitasatosporales</taxon>
        <taxon>Streptomycetaceae</taxon>
        <taxon>Streptomyces</taxon>
    </lineage>
</organism>
<dbReference type="Proteomes" id="UP001214441">
    <property type="component" value="Unassembled WGS sequence"/>
</dbReference>
<protein>
    <submittedName>
        <fullName evidence="1">DUF2771 domain-containing protein</fullName>
    </submittedName>
</protein>
<dbReference type="EMBL" id="JANCPR020000075">
    <property type="protein sequence ID" value="MDJ1138143.1"/>
    <property type="molecule type" value="Genomic_DNA"/>
</dbReference>
<dbReference type="RefSeq" id="WP_274045024.1">
    <property type="nucleotide sequence ID" value="NZ_JANCPR020000075.1"/>
</dbReference>
<keyword evidence="2" id="KW-1185">Reference proteome</keyword>
<evidence type="ECO:0000313" key="1">
    <source>
        <dbReference type="EMBL" id="MDJ1138143.1"/>
    </source>
</evidence>
<reference evidence="1 2" key="1">
    <citation type="submission" date="2023-05" db="EMBL/GenBank/DDBJ databases">
        <title>Streptantibioticus silvisoli sp. nov., acidotolerant actinomycetes 1 from pine litter.</title>
        <authorList>
            <person name="Swiecimska M."/>
            <person name="Golinska P."/>
            <person name="Sangal V."/>
            <person name="Wachnowicz B."/>
            <person name="Goodfellow M."/>
        </authorList>
    </citation>
    <scope>NUCLEOTIDE SEQUENCE [LARGE SCALE GENOMIC DNA]</scope>
    <source>
        <strain evidence="1 2">DSM 42109</strain>
    </source>
</reference>
<evidence type="ECO:0000313" key="2">
    <source>
        <dbReference type="Proteomes" id="UP001214441"/>
    </source>
</evidence>
<proteinExistence type="predicted"/>
<name>A0ABT7A9X8_9ACTN</name>
<accession>A0ABT7A9X8</accession>
<sequence length="174" mass="18433">MSIATRRSRTSSQSPRTVRTATAIGAVSLGLLALSACEKPTPMVTATVGSDAVSSEAACYDDGKAIPEKDVRSCMSETPGKSVTISSGDKLRVGVDPEMADHGWLVLVDGKPAMSDAMKKTYYSFQGEAFFQEQPTPGQQPKAPKKSVKLSVAEVTDGQFTGIWHFTVKNDAAS</sequence>
<comment type="caution">
    <text evidence="1">The sequence shown here is derived from an EMBL/GenBank/DDBJ whole genome shotgun (WGS) entry which is preliminary data.</text>
</comment>